<gene>
    <name evidence="5" type="ORF">SAMN05660235_01250</name>
</gene>
<feature type="domain" description="Mannitol dehydrogenase N-terminal" evidence="3">
    <location>
        <begin position="41"/>
        <end position="308"/>
    </location>
</feature>
<evidence type="ECO:0000256" key="2">
    <source>
        <dbReference type="ARBA" id="ARBA00048615"/>
    </source>
</evidence>
<dbReference type="InterPro" id="IPR013328">
    <property type="entry name" value="6PGD_dom2"/>
</dbReference>
<dbReference type="Gene3D" id="1.10.1040.10">
    <property type="entry name" value="N-(1-d-carboxylethyl)-l-norvaline Dehydrogenase, domain 2"/>
    <property type="match status" value="1"/>
</dbReference>
<evidence type="ECO:0000313" key="6">
    <source>
        <dbReference type="Proteomes" id="UP000243333"/>
    </source>
</evidence>
<dbReference type="AlphaFoldDB" id="A0A1G7K9J2"/>
<dbReference type="SUPFAM" id="SSF48179">
    <property type="entry name" value="6-phosphogluconate dehydrogenase C-terminal domain-like"/>
    <property type="match status" value="1"/>
</dbReference>
<proteinExistence type="predicted"/>
<dbReference type="Pfam" id="PF08125">
    <property type="entry name" value="Mannitol_dh_C"/>
    <property type="match status" value="1"/>
</dbReference>
<dbReference type="InterPro" id="IPR036291">
    <property type="entry name" value="NAD(P)-bd_dom_sf"/>
</dbReference>
<evidence type="ECO:0000259" key="3">
    <source>
        <dbReference type="Pfam" id="PF01232"/>
    </source>
</evidence>
<sequence>MLQLNKESIKNVEKWEQAGVETLKFDYEKMVALTKENPTWVHFGAGNIFRGFIAVLQQALLNSGEVDTGIVAVETYDYEIIDKIYRPYDNLGLLVIMNADGSLDKTIVGSISESLVGDPSRADDWQRLQEIFAKPSLQLASFTITEKGYNLKNISGDYLPDVQEDMRKGPECPKSVMAKVAALAYVRYKNGELPLAFVSMDNCSHNGSKLHSAIDAIARKWVENGLVEAEFLAYINNPQKVSFPWTMIDKITPRPSETVKAELHKIGFESADIICTSKNTWIAPFVNAEKPQYLVVEDNFPNGRMPLEQAGVFFTDRETVDNVERMKVCTCLNPLHTALAIFGCLLGYTSIAAEMQDPLLKRLVEKIGYDEGLPVVVDPGIMDPAAFIKEVIEVRLPNPYIPDTPQRIATDTSQKVGIRFGETIKAYMRRPDLEPQNLTYIPLVIAGWCRYLLGLDDQGQEMGLSPDPLLDTLKAAVTGIRLGDAASVGDNLKPILSNAELFGVNLYEIGLGEKIEGYFNEMIAGPGAVRSTLQKYL</sequence>
<dbReference type="PANTHER" id="PTHR43362">
    <property type="entry name" value="MANNITOL DEHYDROGENASE DSF1-RELATED"/>
    <property type="match status" value="1"/>
</dbReference>
<dbReference type="PANTHER" id="PTHR43362:SF1">
    <property type="entry name" value="MANNITOL DEHYDROGENASE 2-RELATED"/>
    <property type="match status" value="1"/>
</dbReference>
<dbReference type="OrthoDB" id="271711at2"/>
<accession>A0A1G7K9J2</accession>
<dbReference type="EMBL" id="FNBU01000007">
    <property type="protein sequence ID" value="SDF33691.1"/>
    <property type="molecule type" value="Genomic_DNA"/>
</dbReference>
<dbReference type="GO" id="GO:0008926">
    <property type="term" value="F:mannitol-1-phosphate 5-dehydrogenase activity"/>
    <property type="evidence" value="ECO:0007669"/>
    <property type="project" value="UniProtKB-EC"/>
</dbReference>
<keyword evidence="6" id="KW-1185">Reference proteome</keyword>
<organism evidence="5 6">
    <name type="scientific">Sporolituus thermophilus DSM 23256</name>
    <dbReference type="NCBI Taxonomy" id="1123285"/>
    <lineage>
        <taxon>Bacteria</taxon>
        <taxon>Bacillati</taxon>
        <taxon>Bacillota</taxon>
        <taxon>Negativicutes</taxon>
        <taxon>Selenomonadales</taxon>
        <taxon>Sporomusaceae</taxon>
        <taxon>Sporolituus</taxon>
    </lineage>
</organism>
<dbReference type="Pfam" id="PF01232">
    <property type="entry name" value="Mannitol_dh"/>
    <property type="match status" value="1"/>
</dbReference>
<evidence type="ECO:0000313" key="5">
    <source>
        <dbReference type="EMBL" id="SDF33691.1"/>
    </source>
</evidence>
<dbReference type="InterPro" id="IPR008927">
    <property type="entry name" value="6-PGluconate_DH-like_C_sf"/>
</dbReference>
<dbReference type="InterPro" id="IPR013131">
    <property type="entry name" value="Mannitol_DH_N"/>
</dbReference>
<dbReference type="Gene3D" id="3.40.50.720">
    <property type="entry name" value="NAD(P)-binding Rossmann-like Domain"/>
    <property type="match status" value="1"/>
</dbReference>
<dbReference type="STRING" id="1123285.SAMN05660235_01250"/>
<evidence type="ECO:0000259" key="4">
    <source>
        <dbReference type="Pfam" id="PF08125"/>
    </source>
</evidence>
<dbReference type="InterPro" id="IPR050988">
    <property type="entry name" value="Mannitol_DH/Oxidoreductase"/>
</dbReference>
<reference evidence="6" key="1">
    <citation type="submission" date="2016-10" db="EMBL/GenBank/DDBJ databases">
        <authorList>
            <person name="Varghese N."/>
            <person name="Submissions S."/>
        </authorList>
    </citation>
    <scope>NUCLEOTIDE SEQUENCE [LARGE SCALE GENOMIC DNA]</scope>
    <source>
        <strain evidence="6">DSM 23256</strain>
    </source>
</reference>
<dbReference type="SUPFAM" id="SSF51735">
    <property type="entry name" value="NAD(P)-binding Rossmann-fold domains"/>
    <property type="match status" value="1"/>
</dbReference>
<feature type="domain" description="Mannitol dehydrogenase C-terminal" evidence="4">
    <location>
        <begin position="320"/>
        <end position="506"/>
    </location>
</feature>
<comment type="catalytic activity">
    <reaction evidence="2">
        <text>D-mannitol 1-phosphate + NAD(+) = beta-D-fructose 6-phosphate + NADH + H(+)</text>
        <dbReference type="Rhea" id="RHEA:19661"/>
        <dbReference type="ChEBI" id="CHEBI:15378"/>
        <dbReference type="ChEBI" id="CHEBI:57540"/>
        <dbReference type="ChEBI" id="CHEBI:57634"/>
        <dbReference type="ChEBI" id="CHEBI:57945"/>
        <dbReference type="ChEBI" id="CHEBI:61381"/>
        <dbReference type="EC" id="1.1.1.17"/>
    </reaction>
</comment>
<dbReference type="InterPro" id="IPR013118">
    <property type="entry name" value="Mannitol_DH_C"/>
</dbReference>
<name>A0A1G7K9J2_9FIRM</name>
<evidence type="ECO:0000256" key="1">
    <source>
        <dbReference type="ARBA" id="ARBA00023002"/>
    </source>
</evidence>
<dbReference type="Proteomes" id="UP000243333">
    <property type="component" value="Unassembled WGS sequence"/>
</dbReference>
<keyword evidence="1" id="KW-0560">Oxidoreductase</keyword>
<dbReference type="RefSeq" id="WP_093689131.1">
    <property type="nucleotide sequence ID" value="NZ_FNBU01000007.1"/>
</dbReference>
<protein>
    <submittedName>
        <fullName evidence="5">Fructuronate reductase</fullName>
    </submittedName>
</protein>